<gene>
    <name evidence="3" type="ORF">APAL1065_LOCUS10295</name>
    <name evidence="4" type="ORF">APAL1065_LOCUS10296</name>
</gene>
<evidence type="ECO:0000313" key="3">
    <source>
        <dbReference type="EMBL" id="CAD9961950.1"/>
    </source>
</evidence>
<evidence type="ECO:0000256" key="1">
    <source>
        <dbReference type="SAM" id="Coils"/>
    </source>
</evidence>
<dbReference type="EMBL" id="HBHT01015438">
    <property type="protein sequence ID" value="CAD9961951.1"/>
    <property type="molecule type" value="Transcribed_RNA"/>
</dbReference>
<proteinExistence type="predicted"/>
<organism evidence="4">
    <name type="scientific">Entomoneis paludosa</name>
    <dbReference type="NCBI Taxonomy" id="265537"/>
    <lineage>
        <taxon>Eukaryota</taxon>
        <taxon>Sar</taxon>
        <taxon>Stramenopiles</taxon>
        <taxon>Ochrophyta</taxon>
        <taxon>Bacillariophyta</taxon>
        <taxon>Bacillariophyceae</taxon>
        <taxon>Bacillariophycidae</taxon>
        <taxon>Entomoneidaceae</taxon>
        <taxon>Entomoneis</taxon>
    </lineage>
</organism>
<name>A0A6U3AAI1_9STRA</name>
<evidence type="ECO:0000256" key="2">
    <source>
        <dbReference type="SAM" id="Phobius"/>
    </source>
</evidence>
<dbReference type="EMBL" id="HBHT01015437">
    <property type="protein sequence ID" value="CAD9961950.1"/>
    <property type="molecule type" value="Transcribed_RNA"/>
</dbReference>
<keyword evidence="2" id="KW-1133">Transmembrane helix</keyword>
<keyword evidence="1" id="KW-0175">Coiled coil</keyword>
<accession>A0A6U3AAI1</accession>
<keyword evidence="2" id="KW-0812">Transmembrane</keyword>
<protein>
    <recommendedName>
        <fullName evidence="5">Ion transport domain-containing protein</fullName>
    </recommendedName>
</protein>
<evidence type="ECO:0000313" key="4">
    <source>
        <dbReference type="EMBL" id="CAD9961951.1"/>
    </source>
</evidence>
<dbReference type="AlphaFoldDB" id="A0A6U3AAI1"/>
<keyword evidence="2" id="KW-0472">Membrane</keyword>
<feature type="coiled-coil region" evidence="1">
    <location>
        <begin position="208"/>
        <end position="246"/>
    </location>
</feature>
<evidence type="ECO:0008006" key="5">
    <source>
        <dbReference type="Google" id="ProtNLM"/>
    </source>
</evidence>
<reference evidence="4" key="1">
    <citation type="submission" date="2021-01" db="EMBL/GenBank/DDBJ databases">
        <authorList>
            <person name="Corre E."/>
            <person name="Pelletier E."/>
            <person name="Niang G."/>
            <person name="Scheremetjew M."/>
            <person name="Finn R."/>
            <person name="Kale V."/>
            <person name="Holt S."/>
            <person name="Cochrane G."/>
            <person name="Meng A."/>
            <person name="Brown T."/>
            <person name="Cohen L."/>
        </authorList>
    </citation>
    <scope>NUCLEOTIDE SEQUENCE</scope>
    <source>
        <strain evidence="4">CCMP125</strain>
    </source>
</reference>
<feature type="transmembrane region" description="Helical" evidence="2">
    <location>
        <begin position="20"/>
        <end position="45"/>
    </location>
</feature>
<feature type="transmembrane region" description="Helical" evidence="2">
    <location>
        <begin position="154"/>
        <end position="179"/>
    </location>
</feature>
<sequence>MMMGEIGDETRYSEGPTSEVAQILYVLYAFLVVILLSNVLIAIVTDSYEIIQNDRAAIVFWSNRLDFVAEMDAIVYGAQRRLCCFSQRNNMAPGAPRSVKERANGMPDLVNHDSDRTDSQSKDLFRYGWAQVMQLFDEALYEDMDLCESWVYNFFRIFSIIFIIPLWAVLGLVSAGLLWPPQVREALFVQKEAGISRAEVERKKLEKLVGIQNDMKALKQEMMREMENDRDEMMRLRAEVETVQTEFLADLQQVKELLSSLMGE</sequence>